<dbReference type="EMBL" id="CP036273">
    <property type="protein sequence ID" value="QDU21377.1"/>
    <property type="molecule type" value="Genomic_DNA"/>
</dbReference>
<dbReference type="InterPro" id="IPR000477">
    <property type="entry name" value="RT_dom"/>
</dbReference>
<dbReference type="SUPFAM" id="SSF56672">
    <property type="entry name" value="DNA/RNA polymerases"/>
    <property type="match status" value="1"/>
</dbReference>
<gene>
    <name evidence="4" type="ORF">ETAA1_33440</name>
</gene>
<dbReference type="Pfam" id="PF00078">
    <property type="entry name" value="RVT_1"/>
    <property type="match status" value="1"/>
</dbReference>
<dbReference type="PANTHER" id="PTHR34047">
    <property type="entry name" value="NUCLEAR INTRON MATURASE 1, MITOCHONDRIAL-RELATED"/>
    <property type="match status" value="1"/>
</dbReference>
<protein>
    <submittedName>
        <fullName evidence="4">Reverse transcriptase (RNA-dependent DNA polymerase)</fullName>
    </submittedName>
</protein>
<name>A0A517XV55_9BACT</name>
<dbReference type="AlphaFoldDB" id="A0A517XV55"/>
<organism evidence="4 5">
    <name type="scientific">Urbifossiella limnaea</name>
    <dbReference type="NCBI Taxonomy" id="2528023"/>
    <lineage>
        <taxon>Bacteria</taxon>
        <taxon>Pseudomonadati</taxon>
        <taxon>Planctomycetota</taxon>
        <taxon>Planctomycetia</taxon>
        <taxon>Gemmatales</taxon>
        <taxon>Gemmataceae</taxon>
        <taxon>Urbifossiella</taxon>
    </lineage>
</organism>
<evidence type="ECO:0000256" key="2">
    <source>
        <dbReference type="SAM" id="MobiDB-lite"/>
    </source>
</evidence>
<feature type="region of interest" description="Disordered" evidence="2">
    <location>
        <begin position="547"/>
        <end position="573"/>
    </location>
</feature>
<keyword evidence="4" id="KW-0695">RNA-directed DNA polymerase</keyword>
<dbReference type="GO" id="GO:0003964">
    <property type="term" value="F:RNA-directed DNA polymerase activity"/>
    <property type="evidence" value="ECO:0007669"/>
    <property type="project" value="UniProtKB-KW"/>
</dbReference>
<dbReference type="RefSeq" id="WP_145240272.1">
    <property type="nucleotide sequence ID" value="NZ_CP036273.1"/>
</dbReference>
<comment type="similarity">
    <text evidence="1">Belongs to the bacterial reverse transcriptase family.</text>
</comment>
<sequence>MPPHGHTTGNITPATVTVRTAGAVAAITPPLAGLSLLTTREVVAAADGSPVRLKWVTRPLFAPADDLAGTPCLAGPRPLAALAAEFVRAGGGRVRMPAPAPWSPAALDPGLCPDAGVIGAVAREPYLTVRYDRRVVDPVWLAVQIPLAFAAKSVAVVGKTVGQVDAFVALARDAGLDVTTFTGPRGRELPRTRVAVSTFEGLAHDDALLARREVVVVLDVLEGLEKRALRAVECASPGRLVGLLADTAAVPPADLDRLMRVYGLAEVRVGRHGLTDRAVVYGAVPYRGTRLAIGLPPGKVKDIGVWANAGRNRQIADIAAALHTGDHRAVTRLVPKSLRRRLPPSGRRAKTGYHVAVVVENAEHGNRVLSLLPGWAGAGRGLCPLPAPGRTGLGWGEPVGGEPAAVVCTFGGLKEVPLGEYDVVIRADGGTGPLPRAADFGSADSTAPELVFIDIDDRFHRGLQRNGRSRRAAYRRLGWRSIAEPAGSDQLRRYLARHPDGDAIRGTLAATKLVGGDSTTTDADADADDTTAQAEPIVVALLQPSTAQLTPPTGRPRRLPPNRLSGYSRHSRLRPKNEARRVLEGRNGYLPLVDEIVGTDNLYAVLLDMTGSGAGWGAGEDGIGLYDLSPREWVGHLRGLSVRVLDGGYRPEPTRLVKVPKPDGRFRPIEVGSVLDRVLAGALNRALAPHLDPHFLGGSYGFRSAGSAAPPDLRRDHWDALAALKAYVDYTGITNIVDDDVKQAFPSVCHDLLLADIEAMLATALPKNYDPAPLLNLVEAIVRGRDPRHHRKEGVGITQGCPLSPLLLNTHLHPRHDLAVDREGALIPFWTRYADNVAYLVRSETDGVEALGLVRQLLGQVGLDLKGTTAGPSTPTDLRVRPVELLGFTLQVRDRKVVPDIPDDAWTDLAAALQDAHRADDPGTQARSILCGWAAACGPAVENRLEAVHQTILSTARENGFDGAISPEKLSERLRGSRNRWRGKLERAARQGRESREG</sequence>
<evidence type="ECO:0000313" key="5">
    <source>
        <dbReference type="Proteomes" id="UP000319576"/>
    </source>
</evidence>
<proteinExistence type="inferred from homology"/>
<feature type="domain" description="Reverse transcriptase" evidence="3">
    <location>
        <begin position="640"/>
        <end position="890"/>
    </location>
</feature>
<dbReference type="InterPro" id="IPR043502">
    <property type="entry name" value="DNA/RNA_pol_sf"/>
</dbReference>
<keyword evidence="4" id="KW-0548">Nucleotidyltransferase</keyword>
<keyword evidence="5" id="KW-1185">Reference proteome</keyword>
<accession>A0A517XV55</accession>
<evidence type="ECO:0000259" key="3">
    <source>
        <dbReference type="PROSITE" id="PS50878"/>
    </source>
</evidence>
<dbReference type="Proteomes" id="UP000319576">
    <property type="component" value="Chromosome"/>
</dbReference>
<dbReference type="KEGG" id="uli:ETAA1_33440"/>
<dbReference type="CDD" id="cd01651">
    <property type="entry name" value="RT_G2_intron"/>
    <property type="match status" value="1"/>
</dbReference>
<dbReference type="PANTHER" id="PTHR34047:SF8">
    <property type="entry name" value="PROTEIN YKFC"/>
    <property type="match status" value="1"/>
</dbReference>
<evidence type="ECO:0000256" key="1">
    <source>
        <dbReference type="ARBA" id="ARBA00034120"/>
    </source>
</evidence>
<keyword evidence="4" id="KW-0808">Transferase</keyword>
<evidence type="ECO:0000313" key="4">
    <source>
        <dbReference type="EMBL" id="QDU21377.1"/>
    </source>
</evidence>
<dbReference type="PROSITE" id="PS50878">
    <property type="entry name" value="RT_POL"/>
    <property type="match status" value="1"/>
</dbReference>
<dbReference type="InterPro" id="IPR051083">
    <property type="entry name" value="GrpII_Intron_Splice-Mob/Def"/>
</dbReference>
<reference evidence="4 5" key="1">
    <citation type="submission" date="2019-02" db="EMBL/GenBank/DDBJ databases">
        <title>Deep-cultivation of Planctomycetes and their phenomic and genomic characterization uncovers novel biology.</title>
        <authorList>
            <person name="Wiegand S."/>
            <person name="Jogler M."/>
            <person name="Boedeker C."/>
            <person name="Pinto D."/>
            <person name="Vollmers J."/>
            <person name="Rivas-Marin E."/>
            <person name="Kohn T."/>
            <person name="Peeters S.H."/>
            <person name="Heuer A."/>
            <person name="Rast P."/>
            <person name="Oberbeckmann S."/>
            <person name="Bunk B."/>
            <person name="Jeske O."/>
            <person name="Meyerdierks A."/>
            <person name="Storesund J.E."/>
            <person name="Kallscheuer N."/>
            <person name="Luecker S."/>
            <person name="Lage O.M."/>
            <person name="Pohl T."/>
            <person name="Merkel B.J."/>
            <person name="Hornburger P."/>
            <person name="Mueller R.-W."/>
            <person name="Bruemmer F."/>
            <person name="Labrenz M."/>
            <person name="Spormann A.M."/>
            <person name="Op den Camp H."/>
            <person name="Overmann J."/>
            <person name="Amann R."/>
            <person name="Jetten M.S.M."/>
            <person name="Mascher T."/>
            <person name="Medema M.H."/>
            <person name="Devos D.P."/>
            <person name="Kaster A.-K."/>
            <person name="Ovreas L."/>
            <person name="Rohde M."/>
            <person name="Galperin M.Y."/>
            <person name="Jogler C."/>
        </authorList>
    </citation>
    <scope>NUCLEOTIDE SEQUENCE [LARGE SCALE GENOMIC DNA]</scope>
    <source>
        <strain evidence="4 5">ETA_A1</strain>
    </source>
</reference>
<dbReference type="OrthoDB" id="258234at2"/>